<evidence type="ECO:0000256" key="1">
    <source>
        <dbReference type="SAM" id="MobiDB-lite"/>
    </source>
</evidence>
<name>A0A0B0IGD0_9BACI</name>
<dbReference type="STRING" id="333138.LQ50_12610"/>
<proteinExistence type="predicted"/>
<dbReference type="RefSeq" id="WP_034629395.1">
    <property type="nucleotide sequence ID" value="NZ_JRJU01000014.1"/>
</dbReference>
<protein>
    <submittedName>
        <fullName evidence="2">Uncharacterized protein</fullName>
    </submittedName>
</protein>
<feature type="region of interest" description="Disordered" evidence="1">
    <location>
        <begin position="34"/>
        <end position="65"/>
    </location>
</feature>
<evidence type="ECO:0000313" key="3">
    <source>
        <dbReference type="Proteomes" id="UP000030832"/>
    </source>
</evidence>
<organism evidence="2 3">
    <name type="scientific">Halalkalibacter okhensis</name>
    <dbReference type="NCBI Taxonomy" id="333138"/>
    <lineage>
        <taxon>Bacteria</taxon>
        <taxon>Bacillati</taxon>
        <taxon>Bacillota</taxon>
        <taxon>Bacilli</taxon>
        <taxon>Bacillales</taxon>
        <taxon>Bacillaceae</taxon>
        <taxon>Halalkalibacter</taxon>
    </lineage>
</organism>
<sequence>MANEKSDVQEHVRMGQGGTMGLFGLTGPDEIADYSLSPKKKTTGQIDREYDGATATSKETEQESE</sequence>
<gene>
    <name evidence="2" type="ORF">LQ50_12610</name>
</gene>
<dbReference type="OrthoDB" id="2922166at2"/>
<evidence type="ECO:0000313" key="2">
    <source>
        <dbReference type="EMBL" id="KHF39897.1"/>
    </source>
</evidence>
<accession>A0A0B0IGD0</accession>
<comment type="caution">
    <text evidence="2">The sequence shown here is derived from an EMBL/GenBank/DDBJ whole genome shotgun (WGS) entry which is preliminary data.</text>
</comment>
<reference evidence="2 3" key="1">
    <citation type="submission" date="2014-09" db="EMBL/GenBank/DDBJ databases">
        <title>Genome sequencing and annotation of Bacillus Okhensis strain Kh10-101T.</title>
        <authorList>
            <person name="Prakash J.S."/>
        </authorList>
    </citation>
    <scope>NUCLEOTIDE SEQUENCE [LARGE SCALE GENOMIC DNA]</scope>
    <source>
        <strain evidence="3">Kh10-101T</strain>
    </source>
</reference>
<feature type="compositionally biased region" description="Basic and acidic residues" evidence="1">
    <location>
        <begin position="1"/>
        <end position="13"/>
    </location>
</feature>
<dbReference type="AlphaFoldDB" id="A0A0B0IGD0"/>
<keyword evidence="3" id="KW-1185">Reference proteome</keyword>
<dbReference type="Proteomes" id="UP000030832">
    <property type="component" value="Unassembled WGS sequence"/>
</dbReference>
<feature type="region of interest" description="Disordered" evidence="1">
    <location>
        <begin position="1"/>
        <end position="21"/>
    </location>
</feature>
<dbReference type="EMBL" id="JRJU01000014">
    <property type="protein sequence ID" value="KHF39897.1"/>
    <property type="molecule type" value="Genomic_DNA"/>
</dbReference>